<dbReference type="AlphaFoldDB" id="A0A1S8CU53"/>
<reference evidence="1 2" key="1">
    <citation type="submission" date="2016-10" db="EMBL/GenBank/DDBJ databases">
        <title>Draft Genome sequence of Alkanindiges sp. strain H1.</title>
        <authorList>
            <person name="Subhash Y."/>
            <person name="Lee S."/>
        </authorList>
    </citation>
    <scope>NUCLEOTIDE SEQUENCE [LARGE SCALE GENOMIC DNA]</scope>
    <source>
        <strain evidence="1 2">H1</strain>
    </source>
</reference>
<protein>
    <submittedName>
        <fullName evidence="1">Uncharacterized protein</fullName>
    </submittedName>
</protein>
<dbReference type="EMBL" id="MLCN01000018">
    <property type="protein sequence ID" value="ONG40061.1"/>
    <property type="molecule type" value="Genomic_DNA"/>
</dbReference>
<keyword evidence="2" id="KW-1185">Reference proteome</keyword>
<sequence length="87" mass="10250">MKFHDVVVCRHQRFSIGIEEDSGRYYLSIPVSNGLVDYEEYYELDHKSFERYQFSTIEALNFVQRCRNRQADDLLIIKPGTNRGVAT</sequence>
<gene>
    <name evidence="1" type="ORF">BKE30_07840</name>
</gene>
<accession>A0A1S8CU53</accession>
<name>A0A1S8CU53_9GAMM</name>
<dbReference type="STRING" id="1907941.BKE30_07840"/>
<organism evidence="1 2">
    <name type="scientific">Alkanindiges hydrocarboniclasticus</name>
    <dbReference type="NCBI Taxonomy" id="1907941"/>
    <lineage>
        <taxon>Bacteria</taxon>
        <taxon>Pseudomonadati</taxon>
        <taxon>Pseudomonadota</taxon>
        <taxon>Gammaproteobacteria</taxon>
        <taxon>Moraxellales</taxon>
        <taxon>Moraxellaceae</taxon>
        <taxon>Alkanindiges</taxon>
    </lineage>
</organism>
<dbReference type="Proteomes" id="UP000192132">
    <property type="component" value="Unassembled WGS sequence"/>
</dbReference>
<dbReference type="OrthoDB" id="4318869at2"/>
<comment type="caution">
    <text evidence="1">The sequence shown here is derived from an EMBL/GenBank/DDBJ whole genome shotgun (WGS) entry which is preliminary data.</text>
</comment>
<proteinExistence type="predicted"/>
<evidence type="ECO:0000313" key="1">
    <source>
        <dbReference type="EMBL" id="ONG40061.1"/>
    </source>
</evidence>
<dbReference type="RefSeq" id="WP_076878063.1">
    <property type="nucleotide sequence ID" value="NZ_MLCN01000018.1"/>
</dbReference>
<evidence type="ECO:0000313" key="2">
    <source>
        <dbReference type="Proteomes" id="UP000192132"/>
    </source>
</evidence>